<dbReference type="InterPro" id="IPR002018">
    <property type="entry name" value="CarbesteraseB"/>
</dbReference>
<comment type="similarity">
    <text evidence="1">Belongs to the type-B carboxylesterase/lipase family.</text>
</comment>
<proteinExistence type="inferred from homology"/>
<dbReference type="InterPro" id="IPR000997">
    <property type="entry name" value="Cholinesterase"/>
</dbReference>
<dbReference type="AlphaFoldDB" id="A0A0F9SNG2"/>
<dbReference type="InterPro" id="IPR019826">
    <property type="entry name" value="Carboxylesterase_B_AS"/>
</dbReference>
<dbReference type="PROSITE" id="PS00122">
    <property type="entry name" value="CARBOXYLESTERASE_B_1"/>
    <property type="match status" value="1"/>
</dbReference>
<dbReference type="Pfam" id="PF00135">
    <property type="entry name" value="COesterase"/>
    <property type="match status" value="1"/>
</dbReference>
<evidence type="ECO:0000313" key="4">
    <source>
        <dbReference type="EMBL" id="KKN30803.1"/>
    </source>
</evidence>
<reference evidence="4" key="1">
    <citation type="journal article" date="2015" name="Nature">
        <title>Complex archaea that bridge the gap between prokaryotes and eukaryotes.</title>
        <authorList>
            <person name="Spang A."/>
            <person name="Saw J.H."/>
            <person name="Jorgensen S.L."/>
            <person name="Zaremba-Niedzwiedzka K."/>
            <person name="Martijn J."/>
            <person name="Lind A.E."/>
            <person name="van Eijk R."/>
            <person name="Schleper C."/>
            <person name="Guy L."/>
            <person name="Ettema T.J."/>
        </authorList>
    </citation>
    <scope>NUCLEOTIDE SEQUENCE</scope>
</reference>
<organism evidence="4">
    <name type="scientific">marine sediment metagenome</name>
    <dbReference type="NCBI Taxonomy" id="412755"/>
    <lineage>
        <taxon>unclassified sequences</taxon>
        <taxon>metagenomes</taxon>
        <taxon>ecological metagenomes</taxon>
    </lineage>
</organism>
<name>A0A0F9SNG2_9ZZZZ</name>
<protein>
    <recommendedName>
        <fullName evidence="3">Carboxylesterase type B domain-containing protein</fullName>
    </recommendedName>
</protein>
<accession>A0A0F9SNG2</accession>
<dbReference type="GO" id="GO:0004104">
    <property type="term" value="F:cholinesterase activity"/>
    <property type="evidence" value="ECO:0007669"/>
    <property type="project" value="InterPro"/>
</dbReference>
<dbReference type="Gene3D" id="3.40.50.1820">
    <property type="entry name" value="alpha/beta hydrolase"/>
    <property type="match status" value="1"/>
</dbReference>
<evidence type="ECO:0000259" key="3">
    <source>
        <dbReference type="Pfam" id="PF00135"/>
    </source>
</evidence>
<gene>
    <name evidence="4" type="ORF">LCGC14_0830420</name>
</gene>
<dbReference type="SUPFAM" id="SSF53474">
    <property type="entry name" value="alpha/beta-Hydrolases"/>
    <property type="match status" value="1"/>
</dbReference>
<dbReference type="PRINTS" id="PR00878">
    <property type="entry name" value="CHOLNESTRASE"/>
</dbReference>
<dbReference type="ESTHER" id="9zzzz-a0a0f9sng2">
    <property type="family name" value="Carb_B_Bacteria"/>
</dbReference>
<dbReference type="InterPro" id="IPR029058">
    <property type="entry name" value="AB_hydrolase_fold"/>
</dbReference>
<dbReference type="InterPro" id="IPR050309">
    <property type="entry name" value="Type-B_Carboxylest/Lipase"/>
</dbReference>
<sequence>MEKSNIIETKTGKIQGYKEEGLEIFKEIPFAEPPLGKLRFSPPIIKESWDGVLNTTEYGPCSIQGHSELEEYLGKLEPESEDCLSLNIWTPAADSGKRPVMFWIHGGAFMMGGGTDPMYDGSALALRGDIVVVTINYRLGSFGFLYSKGIPPNVGSQDQIMALKWVKENIRSFGGDPANITIFGESAGGYSVLALCTMSKAKGLFCRVIAQSAPYIDTNVSNKTSKKILRKLRVKAGDIDSLREVPPEKIIDAQNQVVASEPTDIMALRPFIIGDTFPKHPLKAFLNGECANIDFMIGTNLDEFKLFTAIEPMKSMIEGDIEKLLIGFLGMLGIEKEKSEQILKTYKEARNGKYSIEPFEILTAVITDFAFRIPTMRLLEAQKPHQPNIYNYMFTWPSPGLAGNLGACHSLEIPFVFGTLNSPTLKVFLKGAPKELSEKMMDAWISFAKTGNPNHEDIPDWPTYDAETRGTMIFGEECKVEKALFDKERAAWDGKLEI</sequence>
<feature type="domain" description="Carboxylesterase type B" evidence="3">
    <location>
        <begin position="4"/>
        <end position="492"/>
    </location>
</feature>
<keyword evidence="2" id="KW-0378">Hydrolase</keyword>
<comment type="caution">
    <text evidence="4">The sequence shown here is derived from an EMBL/GenBank/DDBJ whole genome shotgun (WGS) entry which is preliminary data.</text>
</comment>
<dbReference type="EMBL" id="LAZR01002379">
    <property type="protein sequence ID" value="KKN30803.1"/>
    <property type="molecule type" value="Genomic_DNA"/>
</dbReference>
<dbReference type="PANTHER" id="PTHR11559">
    <property type="entry name" value="CARBOXYLESTERASE"/>
    <property type="match status" value="1"/>
</dbReference>
<evidence type="ECO:0000256" key="2">
    <source>
        <dbReference type="ARBA" id="ARBA00022801"/>
    </source>
</evidence>
<evidence type="ECO:0000256" key="1">
    <source>
        <dbReference type="ARBA" id="ARBA00005964"/>
    </source>
</evidence>